<comment type="caution">
    <text evidence="1">The sequence shown here is derived from an EMBL/GenBank/DDBJ whole genome shotgun (WGS) entry which is preliminary data.</text>
</comment>
<dbReference type="AlphaFoldDB" id="H1S1U7"/>
<gene>
    <name evidence="1" type="ORF">OR16_08227</name>
</gene>
<name>H1S1U7_9BURK</name>
<reference evidence="1 2" key="1">
    <citation type="journal article" date="2012" name="J. Bacteriol.">
        <title>De Novo Genome Project of Cupriavidus basilensis OR16.</title>
        <authorList>
            <person name="Cserhati M."/>
            <person name="Kriszt B."/>
            <person name="Szoboszlay S."/>
            <person name="Toth A."/>
            <person name="Szabo I."/>
            <person name="Tancsics A."/>
            <person name="Nagy I."/>
            <person name="Horvath B."/>
            <person name="Nagy I."/>
            <person name="Kukolya J."/>
        </authorList>
    </citation>
    <scope>NUCLEOTIDE SEQUENCE [LARGE SCALE GENOMIC DNA]</scope>
    <source>
        <strain evidence="1 2">OR16</strain>
    </source>
</reference>
<evidence type="ECO:0000313" key="1">
    <source>
        <dbReference type="EMBL" id="EHP43441.1"/>
    </source>
</evidence>
<evidence type="ECO:0000313" key="2">
    <source>
        <dbReference type="Proteomes" id="UP000005808"/>
    </source>
</evidence>
<proteinExistence type="predicted"/>
<sequence>MGSLPRGMSVEIEMILKIRD</sequence>
<protein>
    <submittedName>
        <fullName evidence="1">Uncharacterized protein</fullName>
    </submittedName>
</protein>
<dbReference type="EMBL" id="AHJE01000018">
    <property type="protein sequence ID" value="EHP43441.1"/>
    <property type="molecule type" value="Genomic_DNA"/>
</dbReference>
<organism evidence="1 2">
    <name type="scientific">Cupriavidus basilensis OR16</name>
    <dbReference type="NCBI Taxonomy" id="1127483"/>
    <lineage>
        <taxon>Bacteria</taxon>
        <taxon>Pseudomonadati</taxon>
        <taxon>Pseudomonadota</taxon>
        <taxon>Betaproteobacteria</taxon>
        <taxon>Burkholderiales</taxon>
        <taxon>Burkholderiaceae</taxon>
        <taxon>Cupriavidus</taxon>
    </lineage>
</organism>
<accession>H1S1U7</accession>
<dbReference type="PATRIC" id="fig|1127483.3.peg.1653"/>
<dbReference type="Proteomes" id="UP000005808">
    <property type="component" value="Unassembled WGS sequence"/>
</dbReference>